<dbReference type="EMBL" id="JANPWB010000009">
    <property type="protein sequence ID" value="KAJ1156685.1"/>
    <property type="molecule type" value="Genomic_DNA"/>
</dbReference>
<dbReference type="AlphaFoldDB" id="A0AAV7RW00"/>
<dbReference type="Proteomes" id="UP001066276">
    <property type="component" value="Chromosome 5"/>
</dbReference>
<name>A0AAV7RW00_PLEWA</name>
<sequence length="91" mass="9422">MTWRQEEAFLSEGCSPPGDSEKRSVRGARGGRGFSAGTPQQITPGEDPGLREHRIGSRRAGPVSGGPEAGSGALTLRAVPVRERLSGLPGA</sequence>
<feature type="region of interest" description="Disordered" evidence="1">
    <location>
        <begin position="1"/>
        <end position="91"/>
    </location>
</feature>
<keyword evidence="4" id="KW-1185">Reference proteome</keyword>
<reference evidence="2" key="1">
    <citation type="journal article" date="2022" name="bioRxiv">
        <title>Sequencing and chromosome-scale assembly of the giantPleurodeles waltlgenome.</title>
        <authorList>
            <person name="Brown T."/>
            <person name="Elewa A."/>
            <person name="Iarovenko S."/>
            <person name="Subramanian E."/>
            <person name="Araus A.J."/>
            <person name="Petzold A."/>
            <person name="Susuki M."/>
            <person name="Suzuki K.-i.T."/>
            <person name="Hayashi T."/>
            <person name="Toyoda A."/>
            <person name="Oliveira C."/>
            <person name="Osipova E."/>
            <person name="Leigh N.D."/>
            <person name="Simon A."/>
            <person name="Yun M.H."/>
        </authorList>
    </citation>
    <scope>NUCLEOTIDE SEQUENCE</scope>
    <source>
        <strain evidence="2">20211129_DDA</strain>
        <tissue evidence="2">Liver</tissue>
    </source>
</reference>
<gene>
    <name evidence="2" type="ORF">NDU88_009394</name>
    <name evidence="3" type="ORF">NDU88_009403</name>
</gene>
<evidence type="ECO:0000313" key="3">
    <source>
        <dbReference type="EMBL" id="KAJ1156685.1"/>
    </source>
</evidence>
<accession>A0AAV7RW00</accession>
<dbReference type="EMBL" id="JANPWB010000009">
    <property type="protein sequence ID" value="KAJ1156676.1"/>
    <property type="molecule type" value="Genomic_DNA"/>
</dbReference>
<protein>
    <submittedName>
        <fullName evidence="2">Uncharacterized protein</fullName>
    </submittedName>
</protein>
<evidence type="ECO:0000313" key="2">
    <source>
        <dbReference type="EMBL" id="KAJ1156676.1"/>
    </source>
</evidence>
<proteinExistence type="predicted"/>
<evidence type="ECO:0000313" key="4">
    <source>
        <dbReference type="Proteomes" id="UP001066276"/>
    </source>
</evidence>
<evidence type="ECO:0000256" key="1">
    <source>
        <dbReference type="SAM" id="MobiDB-lite"/>
    </source>
</evidence>
<comment type="caution">
    <text evidence="2">The sequence shown here is derived from an EMBL/GenBank/DDBJ whole genome shotgun (WGS) entry which is preliminary data.</text>
</comment>
<organism evidence="2 4">
    <name type="scientific">Pleurodeles waltl</name>
    <name type="common">Iberian ribbed newt</name>
    <dbReference type="NCBI Taxonomy" id="8319"/>
    <lineage>
        <taxon>Eukaryota</taxon>
        <taxon>Metazoa</taxon>
        <taxon>Chordata</taxon>
        <taxon>Craniata</taxon>
        <taxon>Vertebrata</taxon>
        <taxon>Euteleostomi</taxon>
        <taxon>Amphibia</taxon>
        <taxon>Batrachia</taxon>
        <taxon>Caudata</taxon>
        <taxon>Salamandroidea</taxon>
        <taxon>Salamandridae</taxon>
        <taxon>Pleurodelinae</taxon>
        <taxon>Pleurodeles</taxon>
    </lineage>
</organism>